<name>A0A0K8RCW9_IXORI</name>
<keyword evidence="3" id="KW-0687">Ribonucleoprotein</keyword>
<feature type="region of interest" description="Disordered" evidence="4">
    <location>
        <begin position="81"/>
        <end position="105"/>
    </location>
</feature>
<dbReference type="Gene3D" id="2.20.25.100">
    <property type="entry name" value="Zn-binding ribosomal proteins"/>
    <property type="match status" value="1"/>
</dbReference>
<keyword evidence="2 5" id="KW-0689">Ribosomal protein</keyword>
<evidence type="ECO:0000256" key="4">
    <source>
        <dbReference type="SAM" id="MobiDB-lite"/>
    </source>
</evidence>
<sequence>MPLARDLLNPSPEDERRKCKLKRLVQQAEVFLYGRQSVQAATKSQQPLVMPRQSCCASAAPRFLCQPTGGRARLTEGCSLPEKAATDGNRSRASKKKGRKLKWYQ</sequence>
<evidence type="ECO:0000256" key="1">
    <source>
        <dbReference type="ARBA" id="ARBA00022833"/>
    </source>
</evidence>
<accession>A0A0K8RCW9</accession>
<evidence type="ECO:0000256" key="3">
    <source>
        <dbReference type="ARBA" id="ARBA00023274"/>
    </source>
</evidence>
<dbReference type="GO" id="GO:0006412">
    <property type="term" value="P:translation"/>
    <property type="evidence" value="ECO:0007669"/>
    <property type="project" value="InterPro"/>
</dbReference>
<dbReference type="GO" id="GO:1990904">
    <property type="term" value="C:ribonucleoprotein complex"/>
    <property type="evidence" value="ECO:0007669"/>
    <property type="project" value="UniProtKB-KW"/>
</dbReference>
<dbReference type="GO" id="GO:0005840">
    <property type="term" value="C:ribosome"/>
    <property type="evidence" value="ECO:0007669"/>
    <property type="project" value="UniProtKB-KW"/>
</dbReference>
<dbReference type="PANTHER" id="PTHR11594">
    <property type="entry name" value="40S RIBOSOMAL PROTEIN S27"/>
    <property type="match status" value="1"/>
</dbReference>
<organism evidence="5">
    <name type="scientific">Ixodes ricinus</name>
    <name type="common">Common tick</name>
    <name type="synonym">Acarus ricinus</name>
    <dbReference type="NCBI Taxonomy" id="34613"/>
    <lineage>
        <taxon>Eukaryota</taxon>
        <taxon>Metazoa</taxon>
        <taxon>Ecdysozoa</taxon>
        <taxon>Arthropoda</taxon>
        <taxon>Chelicerata</taxon>
        <taxon>Arachnida</taxon>
        <taxon>Acari</taxon>
        <taxon>Parasitiformes</taxon>
        <taxon>Ixodida</taxon>
        <taxon>Ixodoidea</taxon>
        <taxon>Ixodidae</taxon>
        <taxon>Ixodinae</taxon>
        <taxon>Ixodes</taxon>
    </lineage>
</organism>
<proteinExistence type="evidence at transcript level"/>
<reference evidence="5" key="1">
    <citation type="submission" date="2012-12" db="EMBL/GenBank/DDBJ databases">
        <title>Identification and characterization of a phenylalanine ammonia-lyase gene family in Isatis indigotica Fort.</title>
        <authorList>
            <person name="Liu Q."/>
            <person name="Chen J."/>
            <person name="Zhou X."/>
            <person name="Di P."/>
            <person name="Xiao Y."/>
            <person name="Xuan H."/>
            <person name="Zhang L."/>
            <person name="Chen W."/>
        </authorList>
    </citation>
    <scope>NUCLEOTIDE SEQUENCE</scope>
    <source>
        <tissue evidence="5">Salivary gland</tissue>
    </source>
</reference>
<dbReference type="GO" id="GO:0003735">
    <property type="term" value="F:structural constituent of ribosome"/>
    <property type="evidence" value="ECO:0007669"/>
    <property type="project" value="InterPro"/>
</dbReference>
<dbReference type="AlphaFoldDB" id="A0A0K8RCW9"/>
<keyword evidence="1" id="KW-0862">Zinc</keyword>
<dbReference type="EMBL" id="GADI01004882">
    <property type="protein sequence ID" value="JAA68926.1"/>
    <property type="molecule type" value="mRNA"/>
</dbReference>
<dbReference type="InterPro" id="IPR000592">
    <property type="entry name" value="Ribosomal_eS27"/>
</dbReference>
<evidence type="ECO:0000256" key="2">
    <source>
        <dbReference type="ARBA" id="ARBA00022980"/>
    </source>
</evidence>
<protein>
    <submittedName>
        <fullName evidence="5">Putative 40s ribosomal protein s27</fullName>
    </submittedName>
</protein>
<evidence type="ECO:0000313" key="5">
    <source>
        <dbReference type="EMBL" id="JAA68926.1"/>
    </source>
</evidence>
<dbReference type="InterPro" id="IPR023407">
    <property type="entry name" value="Ribosomal_eS27_Zn-bd_dom_sf"/>
</dbReference>
<feature type="compositionally biased region" description="Basic residues" evidence="4">
    <location>
        <begin position="92"/>
        <end position="105"/>
    </location>
</feature>